<dbReference type="PANTHER" id="PTHR43799">
    <property type="entry name" value="AMINOTRANSFERASE, PUTATIVE-RELATED"/>
    <property type="match status" value="1"/>
</dbReference>
<dbReference type="Gene3D" id="3.40.640.10">
    <property type="entry name" value="Type I PLP-dependent aspartate aminotransferase-like (Major domain)"/>
    <property type="match status" value="1"/>
</dbReference>
<dbReference type="Pfam" id="PF12897">
    <property type="entry name" value="Asp_aminotransf"/>
    <property type="match status" value="1"/>
</dbReference>
<dbReference type="AlphaFoldDB" id="A0AA48I7T3"/>
<organism evidence="1">
    <name type="scientific">Candidatus Improbicoccus pseudotrichonymphae</name>
    <dbReference type="NCBI Taxonomy" id="3033792"/>
    <lineage>
        <taxon>Bacteria</taxon>
        <taxon>Bacillati</taxon>
        <taxon>Bacillota</taxon>
        <taxon>Clostridia</taxon>
        <taxon>Candidatus Improbicoccus</taxon>
    </lineage>
</organism>
<dbReference type="PANTHER" id="PTHR43799:SF1">
    <property type="entry name" value="ASPARTATE AMINOTRANSFERASE"/>
    <property type="match status" value="1"/>
</dbReference>
<gene>
    <name evidence="1" type="ORF">CfP315_0168</name>
</gene>
<keyword evidence="1" id="KW-0808">Transferase</keyword>
<dbReference type="Gene3D" id="3.90.1150.10">
    <property type="entry name" value="Aspartate Aminotransferase, domain 1"/>
    <property type="match status" value="1"/>
</dbReference>
<proteinExistence type="predicted"/>
<dbReference type="GO" id="GO:0004069">
    <property type="term" value="F:L-aspartate:2-oxoglutarate aminotransferase activity"/>
    <property type="evidence" value="ECO:0007669"/>
    <property type="project" value="InterPro"/>
</dbReference>
<dbReference type="InterPro" id="IPR015422">
    <property type="entry name" value="PyrdxlP-dep_Trfase_small"/>
</dbReference>
<name>A0AA48I7T3_9FIRM</name>
<dbReference type="EMBL" id="AP027924">
    <property type="protein sequence ID" value="BED91658.1"/>
    <property type="molecule type" value="Genomic_DNA"/>
</dbReference>
<dbReference type="KEGG" id="ips:CfP315_0168"/>
<sequence>MNYLKLSNCELENELKILLEKFEEIKKQNFRLDISRGKPSQEQLKLSLKMLDLDITKDGLDIFNYGILCGIPDARLLMSVILGCGSEDVIIGGNSSLCLMSDVISFFFTHGVNNEKWDINDTKFLAPCPGYDRHFALCEHFGIKMIPIKMNHDGPDIDEIEKLVSKDESIKGMWCVPKFSNPGGEIYSDCIIERIAKLRPSSKSFRIFWDNAYSVHELYEKIEIKNIFKEIKKNNNENLVIAFASTSKITFSGGGISAIGCKGDNFKSLCKHYSFKTIGFDKINQTRHVKFLTNSAKDIEESLRKHMLKHSEILRPKFNLILEKFKLNFCKNPILSWSKPKGGYFISIKTFGSAKKIVQLCREAGLVLTQAGSMFPYNLDPDDSMIRIAPSYPTLEEISKATKILILCIKISAIEKLKNHAS</sequence>
<dbReference type="SUPFAM" id="SSF53383">
    <property type="entry name" value="PLP-dependent transferases"/>
    <property type="match status" value="1"/>
</dbReference>
<dbReference type="Proteomes" id="UP001337580">
    <property type="component" value="Chromosome"/>
</dbReference>
<keyword evidence="1" id="KW-0032">Aminotransferase</keyword>
<dbReference type="InterPro" id="IPR015421">
    <property type="entry name" value="PyrdxlP-dep_Trfase_major"/>
</dbReference>
<reference evidence="1" key="1">
    <citation type="journal article" date="2023" name="ISME J.">
        <title>Emergence of putative energy parasites within Clostridia revealed by genome analysis of a novel endosymbiotic clade.</title>
        <authorList>
            <person name="Takahashi K."/>
            <person name="Kuwahara H."/>
            <person name="Horikawa Y."/>
            <person name="Izawa K."/>
            <person name="Kato D."/>
            <person name="Inagaki T."/>
            <person name="Yuki M."/>
            <person name="Ohkuma M."/>
            <person name="Hongoh Y."/>
        </authorList>
    </citation>
    <scope>NUCLEOTIDE SEQUENCE</scope>
    <source>
        <strain evidence="1">CfP3-15</strain>
    </source>
</reference>
<protein>
    <submittedName>
        <fullName evidence="1">Aminotransferase</fullName>
    </submittedName>
</protein>
<evidence type="ECO:0000313" key="1">
    <source>
        <dbReference type="EMBL" id="BED91658.1"/>
    </source>
</evidence>
<dbReference type="InterPro" id="IPR024551">
    <property type="entry name" value="AspAT_Ic"/>
</dbReference>
<accession>A0AA48I7T3</accession>
<dbReference type="InterPro" id="IPR015424">
    <property type="entry name" value="PyrdxlP-dep_Trfase"/>
</dbReference>